<gene>
    <name evidence="2" type="ORF">GM418_11460</name>
</gene>
<evidence type="ECO:0000256" key="1">
    <source>
        <dbReference type="SAM" id="MobiDB-lite"/>
    </source>
</evidence>
<dbReference type="Proteomes" id="UP000428260">
    <property type="component" value="Chromosome"/>
</dbReference>
<feature type="region of interest" description="Disordered" evidence="1">
    <location>
        <begin position="35"/>
        <end position="64"/>
    </location>
</feature>
<proteinExistence type="predicted"/>
<organism evidence="2 3">
    <name type="scientific">Maribellus comscasis</name>
    <dbReference type="NCBI Taxonomy" id="2681766"/>
    <lineage>
        <taxon>Bacteria</taxon>
        <taxon>Pseudomonadati</taxon>
        <taxon>Bacteroidota</taxon>
        <taxon>Bacteroidia</taxon>
        <taxon>Marinilabiliales</taxon>
        <taxon>Prolixibacteraceae</taxon>
        <taxon>Maribellus</taxon>
    </lineage>
</organism>
<reference evidence="2 3" key="1">
    <citation type="submission" date="2019-11" db="EMBL/GenBank/DDBJ databases">
        <authorList>
            <person name="Zheng R.K."/>
            <person name="Sun C.M."/>
        </authorList>
    </citation>
    <scope>NUCLEOTIDE SEQUENCE [LARGE SCALE GENOMIC DNA]</scope>
    <source>
        <strain evidence="2 3">WC007</strain>
    </source>
</reference>
<dbReference type="AlphaFoldDB" id="A0A6I6JT10"/>
<protein>
    <submittedName>
        <fullName evidence="2">Uncharacterized protein</fullName>
    </submittedName>
</protein>
<dbReference type="RefSeq" id="WP_158866162.1">
    <property type="nucleotide sequence ID" value="NZ_CP046401.1"/>
</dbReference>
<sequence>MTKENITSALVAEQTPFEKGKTLWELHKKQQEAERQKAIQKQKEFEERKKKEQEQVEKEREEEFKKKKELESARKQLVFDKYLSDFEPKQIGEADYTRYDEIYRNYKFFCKLINKCRLDLAAFFEMEGNYGLTETTEFIKSNPQRWLPGMYIETKKIQIPEGLNKERVIEEKLVTYPETLELVSLHSQIMSTWQKIKSTGFIFPFQKLYDKERDLFSLEFNLDFGEYVSNFLAILTTTPEQNVILNIIEKLLESLEDLSALRIIKLEKGLGELQRIERFFKFKGRSFDINPFIFHRDPSLKQYGPVESSQNMNLSLEDFLK</sequence>
<dbReference type="KEGG" id="mcos:GM418_11460"/>
<keyword evidence="3" id="KW-1185">Reference proteome</keyword>
<evidence type="ECO:0000313" key="2">
    <source>
        <dbReference type="EMBL" id="QGY44250.1"/>
    </source>
</evidence>
<evidence type="ECO:0000313" key="3">
    <source>
        <dbReference type="Proteomes" id="UP000428260"/>
    </source>
</evidence>
<name>A0A6I6JT10_9BACT</name>
<dbReference type="EMBL" id="CP046401">
    <property type="protein sequence ID" value="QGY44250.1"/>
    <property type="molecule type" value="Genomic_DNA"/>
</dbReference>
<accession>A0A6I6JT10</accession>